<dbReference type="Proteomes" id="UP001596409">
    <property type="component" value="Unassembled WGS sequence"/>
</dbReference>
<name>A0ABW2DTK0_9ACTN</name>
<protein>
    <submittedName>
        <fullName evidence="1">Uncharacterized protein</fullName>
    </submittedName>
</protein>
<reference evidence="2" key="1">
    <citation type="journal article" date="2019" name="Int. J. Syst. Evol. Microbiol.">
        <title>The Global Catalogue of Microorganisms (GCM) 10K type strain sequencing project: providing services to taxonomists for standard genome sequencing and annotation.</title>
        <authorList>
            <consortium name="The Broad Institute Genomics Platform"/>
            <consortium name="The Broad Institute Genome Sequencing Center for Infectious Disease"/>
            <person name="Wu L."/>
            <person name="Ma J."/>
        </authorList>
    </citation>
    <scope>NUCLEOTIDE SEQUENCE [LARGE SCALE GENOMIC DNA]</scope>
    <source>
        <strain evidence="2">JCM 4855</strain>
    </source>
</reference>
<dbReference type="RefSeq" id="WP_189870702.1">
    <property type="nucleotide sequence ID" value="NZ_BMWA01000007.1"/>
</dbReference>
<accession>A0ABW2DTK0</accession>
<organism evidence="1 2">
    <name type="scientific">Streptomyces viridiviolaceus</name>
    <dbReference type="NCBI Taxonomy" id="68282"/>
    <lineage>
        <taxon>Bacteria</taxon>
        <taxon>Bacillati</taxon>
        <taxon>Actinomycetota</taxon>
        <taxon>Actinomycetes</taxon>
        <taxon>Kitasatosporales</taxon>
        <taxon>Streptomycetaceae</taxon>
        <taxon>Streptomyces</taxon>
    </lineage>
</organism>
<dbReference type="EMBL" id="JBHSYM010000003">
    <property type="protein sequence ID" value="MFC7010412.1"/>
    <property type="molecule type" value="Genomic_DNA"/>
</dbReference>
<proteinExistence type="predicted"/>
<comment type="caution">
    <text evidence="1">The sequence shown here is derived from an EMBL/GenBank/DDBJ whole genome shotgun (WGS) entry which is preliminary data.</text>
</comment>
<evidence type="ECO:0000313" key="2">
    <source>
        <dbReference type="Proteomes" id="UP001596409"/>
    </source>
</evidence>
<sequence length="93" mass="9607">MARKGAFIPRLRLPPVRDPFRDRWFSSPGGDHEIGDAVKEISTNVGKPRRMRLTVRVLAAAGGAPAWIAVVGGAQGGGTGTAEAADTAALAAD</sequence>
<gene>
    <name evidence="1" type="ORF">ACFQMH_01560</name>
</gene>
<keyword evidence="2" id="KW-1185">Reference proteome</keyword>
<evidence type="ECO:0000313" key="1">
    <source>
        <dbReference type="EMBL" id="MFC7010412.1"/>
    </source>
</evidence>